<evidence type="ECO:0000259" key="7">
    <source>
        <dbReference type="SMART" id="SM00363"/>
    </source>
</evidence>
<dbReference type="EMBL" id="RCOS01000062">
    <property type="protein sequence ID" value="RSN76191.1"/>
    <property type="molecule type" value="Genomic_DNA"/>
</dbReference>
<dbReference type="InterPro" id="IPR022801">
    <property type="entry name" value="Ribosomal_uS4"/>
</dbReference>
<evidence type="ECO:0000313" key="10">
    <source>
        <dbReference type="Proteomes" id="UP000277582"/>
    </source>
</evidence>
<dbReference type="InterPro" id="IPR002942">
    <property type="entry name" value="S4_RNA-bd"/>
</dbReference>
<dbReference type="GO" id="GO:0042274">
    <property type="term" value="P:ribosomal small subunit biogenesis"/>
    <property type="evidence" value="ECO:0007669"/>
    <property type="project" value="TreeGrafter"/>
</dbReference>
<evidence type="ECO:0000259" key="8">
    <source>
        <dbReference type="SMART" id="SM01390"/>
    </source>
</evidence>
<comment type="function">
    <text evidence="6">With S5 and S12 plays an important role in translational accuracy.</text>
</comment>
<dbReference type="PANTHER" id="PTHR11831:SF5">
    <property type="entry name" value="40S RIBOSOMAL PROTEIN S9"/>
    <property type="match status" value="1"/>
</dbReference>
<dbReference type="SMART" id="SM01390">
    <property type="entry name" value="Ribosomal_S4"/>
    <property type="match status" value="1"/>
</dbReference>
<comment type="function">
    <text evidence="6">One of the primary rRNA binding proteins, it binds directly to 16S rRNA where it nucleates assembly of the body of the 30S subunit.</text>
</comment>
<dbReference type="PROSITE" id="PS50889">
    <property type="entry name" value="S4"/>
    <property type="match status" value="1"/>
</dbReference>
<keyword evidence="4 6" id="KW-0689">Ribosomal protein</keyword>
<dbReference type="Proteomes" id="UP000277582">
    <property type="component" value="Unassembled WGS sequence"/>
</dbReference>
<dbReference type="SMART" id="SM00363">
    <property type="entry name" value="S4"/>
    <property type="match status" value="1"/>
</dbReference>
<proteinExistence type="inferred from homology"/>
<accession>A0A3R9R052</accession>
<evidence type="ECO:0000256" key="3">
    <source>
        <dbReference type="ARBA" id="ARBA00022884"/>
    </source>
</evidence>
<evidence type="ECO:0000313" key="9">
    <source>
        <dbReference type="EMBL" id="RSN76191.1"/>
    </source>
</evidence>
<feature type="domain" description="RNA-binding S4" evidence="7">
    <location>
        <begin position="103"/>
        <end position="162"/>
    </location>
</feature>
<keyword evidence="3 6" id="KW-0694">RNA-binding</keyword>
<evidence type="ECO:0000256" key="2">
    <source>
        <dbReference type="ARBA" id="ARBA00022730"/>
    </source>
</evidence>
<keyword evidence="5 6" id="KW-0687">Ribonucleoprotein</keyword>
<gene>
    <name evidence="6" type="primary">rps4</name>
    <name evidence="9" type="ORF">D6D85_04355</name>
</gene>
<dbReference type="GO" id="GO:0019843">
    <property type="term" value="F:rRNA binding"/>
    <property type="evidence" value="ECO:0007669"/>
    <property type="project" value="UniProtKB-UniRule"/>
</dbReference>
<evidence type="ECO:0000256" key="4">
    <source>
        <dbReference type="ARBA" id="ARBA00022980"/>
    </source>
</evidence>
<dbReference type="GO" id="GO:0006412">
    <property type="term" value="P:translation"/>
    <property type="evidence" value="ECO:0007669"/>
    <property type="project" value="UniProtKB-UniRule"/>
</dbReference>
<dbReference type="GO" id="GO:0015935">
    <property type="term" value="C:small ribosomal subunit"/>
    <property type="evidence" value="ECO:0007669"/>
    <property type="project" value="InterPro"/>
</dbReference>
<dbReference type="InterPro" id="IPR001912">
    <property type="entry name" value="Ribosomal_uS4_N"/>
</dbReference>
<evidence type="ECO:0000256" key="5">
    <source>
        <dbReference type="ARBA" id="ARBA00023274"/>
    </source>
</evidence>
<sequence length="162" mass="19193">MGDPKRLEKKYERPYKPLNRLVIEESNRLAGEYGLRNKRELWRAAMIARKYRRIARRYLKLPPDEAMAITRPIIEKLIRYNIVGKNATLDSLLDIKVEDILERRLQTIVWRKGFAKSPYMARQLIVHGHIKVNGRRIRQPSYLVSAEEEQSIECLHPECAKR</sequence>
<dbReference type="RefSeq" id="WP_125670814.1">
    <property type="nucleotide sequence ID" value="NZ_RCOS01000062.1"/>
</dbReference>
<dbReference type="InterPro" id="IPR022802">
    <property type="entry name" value="Ribosomal_uS4_arc"/>
</dbReference>
<keyword evidence="10" id="KW-1185">Reference proteome</keyword>
<keyword evidence="2 6" id="KW-0699">rRNA-binding</keyword>
<dbReference type="NCBIfam" id="TIGR01018">
    <property type="entry name" value="uS4_arch"/>
    <property type="match status" value="1"/>
</dbReference>
<dbReference type="GO" id="GO:0003735">
    <property type="term" value="F:structural constituent of ribosome"/>
    <property type="evidence" value="ECO:0007669"/>
    <property type="project" value="InterPro"/>
</dbReference>
<dbReference type="NCBIfam" id="NF003139">
    <property type="entry name" value="PRK04051.1"/>
    <property type="match status" value="1"/>
</dbReference>
<dbReference type="SUPFAM" id="SSF55174">
    <property type="entry name" value="Alpha-L RNA-binding motif"/>
    <property type="match status" value="1"/>
</dbReference>
<dbReference type="CDD" id="cd00165">
    <property type="entry name" value="S4"/>
    <property type="match status" value="1"/>
</dbReference>
<dbReference type="PANTHER" id="PTHR11831">
    <property type="entry name" value="30S 40S RIBOSOMAL PROTEIN"/>
    <property type="match status" value="1"/>
</dbReference>
<comment type="caution">
    <text evidence="9">The sequence shown here is derived from an EMBL/GenBank/DDBJ whole genome shotgun (WGS) entry which is preliminary data.</text>
</comment>
<dbReference type="OrthoDB" id="10429at2157"/>
<dbReference type="AlphaFoldDB" id="A0A3R9R052"/>
<name>A0A3R9R052_9CREN</name>
<evidence type="ECO:0000256" key="6">
    <source>
        <dbReference type="HAMAP-Rule" id="MF_01306"/>
    </source>
</evidence>
<dbReference type="InterPro" id="IPR005710">
    <property type="entry name" value="Ribosomal_uS4_euk/arc"/>
</dbReference>
<protein>
    <recommendedName>
        <fullName evidence="6">Small ribosomal subunit protein uS4</fullName>
    </recommendedName>
</protein>
<dbReference type="Pfam" id="PF01479">
    <property type="entry name" value="S4"/>
    <property type="match status" value="1"/>
</dbReference>
<organism evidence="9 10">
    <name type="scientific">Candidatus Methanodesulfokora washburnensis</name>
    <dbReference type="NCBI Taxonomy" id="2478471"/>
    <lineage>
        <taxon>Archaea</taxon>
        <taxon>Thermoproteota</taxon>
        <taxon>Candidatus Korarchaeia</taxon>
        <taxon>Candidatus Korarchaeia incertae sedis</taxon>
        <taxon>Candidatus Methanodesulfokora</taxon>
    </lineage>
</organism>
<evidence type="ECO:0000256" key="1">
    <source>
        <dbReference type="ARBA" id="ARBA00007465"/>
    </source>
</evidence>
<dbReference type="InterPro" id="IPR036986">
    <property type="entry name" value="S4_RNA-bd_sf"/>
</dbReference>
<feature type="domain" description="Small ribosomal subunit protein uS4 N-terminal" evidence="8">
    <location>
        <begin position="5"/>
        <end position="102"/>
    </location>
</feature>
<comment type="similarity">
    <text evidence="1 6">Belongs to the universal ribosomal protein uS4 family.</text>
</comment>
<comment type="subunit">
    <text evidence="6">Part of the 30S ribosomal subunit. Contacts protein S5. The interaction surface between S4 and S5 is involved in control of translational fidelity.</text>
</comment>
<reference evidence="9 10" key="1">
    <citation type="submission" date="2018-10" db="EMBL/GenBank/DDBJ databases">
        <title>Co-occurring genomic capacity for anaerobic methane metabolism and dissimilatory sulfite reduction discovered in the Korarchaeota.</title>
        <authorList>
            <person name="Mckay L.J."/>
            <person name="Dlakic M."/>
            <person name="Fields M.W."/>
            <person name="Delmont T.O."/>
            <person name="Eren A.M."/>
            <person name="Jay Z.J."/>
            <person name="Klingelsmith K.B."/>
            <person name="Rusch D.B."/>
            <person name="Inskeep W.P."/>
        </authorList>
    </citation>
    <scope>NUCLEOTIDE SEQUENCE [LARGE SCALE GENOMIC DNA]</scope>
    <source>
        <strain evidence="9 10">MDKW</strain>
    </source>
</reference>
<dbReference type="HAMAP" id="MF_01306_A">
    <property type="entry name" value="Ribosomal_uS4_A"/>
    <property type="match status" value="1"/>
</dbReference>
<dbReference type="Gene3D" id="3.10.290.10">
    <property type="entry name" value="RNA-binding S4 domain"/>
    <property type="match status" value="1"/>
</dbReference>